<keyword evidence="3" id="KW-1185">Reference proteome</keyword>
<feature type="region of interest" description="Disordered" evidence="1">
    <location>
        <begin position="1"/>
        <end position="52"/>
    </location>
</feature>
<reference evidence="3" key="1">
    <citation type="submission" date="2014-09" db="EMBL/GenBank/DDBJ databases">
        <authorList>
            <person name="Sharma Rahul"/>
            <person name="Thines Marco"/>
        </authorList>
    </citation>
    <scope>NUCLEOTIDE SEQUENCE [LARGE SCALE GENOMIC DNA]</scope>
</reference>
<protein>
    <submittedName>
        <fullName evidence="2">Uncharacterized conserved protein</fullName>
    </submittedName>
</protein>
<dbReference type="InterPro" id="IPR019399">
    <property type="entry name" value="Parkin_co-regulated_protein"/>
</dbReference>
<feature type="compositionally biased region" description="Polar residues" evidence="1">
    <location>
        <begin position="37"/>
        <end position="46"/>
    </location>
</feature>
<dbReference type="EMBL" id="CCYD01002371">
    <property type="protein sequence ID" value="CEG46986.1"/>
    <property type="molecule type" value="Genomic_DNA"/>
</dbReference>
<evidence type="ECO:0000256" key="1">
    <source>
        <dbReference type="SAM" id="MobiDB-lite"/>
    </source>
</evidence>
<dbReference type="OMA" id="HKLQWEC"/>
<dbReference type="STRING" id="4781.A0A0P1AX49"/>
<dbReference type="PANTHER" id="PTHR21207:SF1">
    <property type="entry name" value="PACRG-LIKE PROTEIN"/>
    <property type="match status" value="1"/>
</dbReference>
<evidence type="ECO:0000313" key="2">
    <source>
        <dbReference type="EMBL" id="CEG46986.1"/>
    </source>
</evidence>
<dbReference type="AlphaFoldDB" id="A0A0P1AX49"/>
<proteinExistence type="predicted"/>
<dbReference type="RefSeq" id="XP_024583355.1">
    <property type="nucleotide sequence ID" value="XM_024717904.1"/>
</dbReference>
<dbReference type="PANTHER" id="PTHR21207">
    <property type="entry name" value="PARKIN COREGULATED GENE PROTEIN PARK2 COREGULATED"/>
    <property type="match status" value="1"/>
</dbReference>
<evidence type="ECO:0000313" key="3">
    <source>
        <dbReference type="Proteomes" id="UP000054928"/>
    </source>
</evidence>
<dbReference type="OrthoDB" id="10258089at2759"/>
<sequence length="275" mass="30559">MAPAVTSNTAADRSYKSKFDQRDGTSSLSRRPDSICGSRSNQSRVISSREKIQVSKPTLTASSIKSSDIKSHTKIQSTSDFPLPSTRLNKHKQAVVFNLGKRKHKTIFSSSYDSGLIPCRINHGSIRNSLLWTTDPKTLSYDPLLITCIKGFLETEHPFVFLSRAAFCDLMVLENAYNKTVPILAQVIVPLREALMAKDDDTFLMALKATRLLSNLVKSEMNMHLSKLTQQIHRKLLANNFRAEVGETLAVLESNGGKEALAIICSKIPTYTSIR</sequence>
<dbReference type="Proteomes" id="UP000054928">
    <property type="component" value="Unassembled WGS sequence"/>
</dbReference>
<organism evidence="2 3">
    <name type="scientific">Plasmopara halstedii</name>
    <name type="common">Downy mildew of sunflower</name>
    <dbReference type="NCBI Taxonomy" id="4781"/>
    <lineage>
        <taxon>Eukaryota</taxon>
        <taxon>Sar</taxon>
        <taxon>Stramenopiles</taxon>
        <taxon>Oomycota</taxon>
        <taxon>Peronosporomycetes</taxon>
        <taxon>Peronosporales</taxon>
        <taxon>Peronosporaceae</taxon>
        <taxon>Plasmopara</taxon>
    </lineage>
</organism>
<dbReference type="Pfam" id="PF10274">
    <property type="entry name" value="ParcG"/>
    <property type="match status" value="1"/>
</dbReference>
<feature type="compositionally biased region" description="Polar residues" evidence="1">
    <location>
        <begin position="1"/>
        <end position="11"/>
    </location>
</feature>
<name>A0A0P1AX49_PLAHL</name>
<dbReference type="GeneID" id="36398709"/>
<accession>A0A0P1AX49</accession>
<feature type="compositionally biased region" description="Basic and acidic residues" evidence="1">
    <location>
        <begin position="13"/>
        <end position="23"/>
    </location>
</feature>